<evidence type="ECO:0000313" key="1">
    <source>
        <dbReference type="EMBL" id="GGF79888.1"/>
    </source>
</evidence>
<evidence type="ECO:0000313" key="2">
    <source>
        <dbReference type="Proteomes" id="UP000605392"/>
    </source>
</evidence>
<dbReference type="EMBL" id="BMFN01000005">
    <property type="protein sequence ID" value="GGF79888.1"/>
    <property type="molecule type" value="Genomic_DNA"/>
</dbReference>
<proteinExistence type="predicted"/>
<accession>A0ACB5PX13</accession>
<name>A0ACB5PX13_9BACT</name>
<keyword evidence="2" id="KW-1185">Reference proteome</keyword>
<protein>
    <submittedName>
        <fullName evidence="1">Uncharacterized protein</fullName>
    </submittedName>
</protein>
<reference evidence="1 2" key="1">
    <citation type="journal article" date="2019" name="Int. J. Syst. Evol. Microbiol.">
        <title>The Global Catalogue of Microorganisms (GCM) 10K type strain sequencing project: providing services to taxonomists for standard genome sequencing and annotation.</title>
        <authorList>
            <consortium name="The Broad Institute Genomics Platform"/>
            <consortium name="The Broad Institute Genome Sequencing Center for Infectious Disease"/>
            <person name="Wu L."/>
            <person name="Ma J."/>
        </authorList>
    </citation>
    <scope>NUCLEOTIDE SEQUENCE [LARGE SCALE GENOMIC DNA]</scope>
    <source>
        <strain evidence="1 2">CGMCC 1.12720</strain>
    </source>
</reference>
<comment type="caution">
    <text evidence="1">The sequence shown here is derived from an EMBL/GenBank/DDBJ whole genome shotgun (WGS) entry which is preliminary data.</text>
</comment>
<sequence>MFRTPSVPPQLAIDELQALLDVSLTALTLLRPLYCPQSQELTDFAFDYLNPAGQRLLGLTQQPTTTLLASFPRAHDTGVFAFYRGVLETGQAGRFEVTYLHEGVDTPFYVAARCHGPGLAVSLIDTAAHAQAPVEVALRASQAREQLAQSEAQHQRASLERFLSQTQATVCILRGPTHRLDYCNPAYRRLFPQRLLPLGRPLPEIHPDVNAPGLLARLDHVYHTGKSYGGVEQPLTIAQPDGQPPRTHYFTFSYDAYLEGGQIAGVSIFAYDVTEQVRAGQQAAQVAAELQLLTANVPVFLFRTDAAGHLTYVNGALFAWSGLSPLLPNLDEVWNTVHPEDALALTAAFAAAVLARQPWESPVYRIRRRDGEYRWSLTRIQPLFQADGQLTGYSGVNVEIHDQVELQRQLARVNADLDTFIYTASHELKTPLTNMEGLLHALQEELPPARGQEGELVPPLLALMEQSLDRFRLTLTQLTDVSKLQRAHAQPAEVVDLTALLEEMRGEWGAALNAAGTQLTVEVSACPQLWFAPQQLRQILQHLLSNALQYRAADRLPQIGVRTYPQPGYTVLEVQDNGLGMAQQHLPKLFGLFQRFHDHVEGTGIGLYMVKRMVENAGGRIEVHSQLGVGSTFTLTLPDSPAPGVPAQGDESSSG</sequence>
<dbReference type="Proteomes" id="UP000605392">
    <property type="component" value="Unassembled WGS sequence"/>
</dbReference>
<gene>
    <name evidence="1" type="ORF">GCM10011375_38650</name>
</gene>
<organism evidence="1 2">
    <name type="scientific">Hymenobacter qilianensis</name>
    <dbReference type="NCBI Taxonomy" id="1385715"/>
    <lineage>
        <taxon>Bacteria</taxon>
        <taxon>Pseudomonadati</taxon>
        <taxon>Bacteroidota</taxon>
        <taxon>Cytophagia</taxon>
        <taxon>Cytophagales</taxon>
        <taxon>Hymenobacteraceae</taxon>
        <taxon>Hymenobacter</taxon>
    </lineage>
</organism>